<sequence length="135" mass="14847">MCICTILHYHHAPPCTRPVIFTTHYLYCPDAIVNPVTNEILSPCSNTSYKPSPGIDYPDPCSTGGCLISPLCSTGTCRLEDLNGLWVCCQCDRGGNQFRTCTNRKWACPDTFCYHKICQGCRPDLGKVGNLPGGR</sequence>
<dbReference type="OrthoDB" id="5220127at2759"/>
<dbReference type="AlphaFoldDB" id="A0A0A1V9T1"/>
<gene>
    <name evidence="1" type="ORF">X797_001492</name>
</gene>
<proteinExistence type="predicted"/>
<evidence type="ECO:0000313" key="2">
    <source>
        <dbReference type="Proteomes" id="UP000030151"/>
    </source>
</evidence>
<dbReference type="eggNOG" id="ENOG502R0UX">
    <property type="taxonomic scope" value="Eukaryota"/>
</dbReference>
<dbReference type="HOGENOM" id="CLU_120620_0_0_1"/>
<dbReference type="EMBL" id="JELW01000001">
    <property type="protein sequence ID" value="EXV06770.1"/>
    <property type="molecule type" value="Genomic_DNA"/>
</dbReference>
<accession>A0A0A1V9T1</accession>
<protein>
    <submittedName>
        <fullName evidence="1">Uncharacterized protein</fullName>
    </submittedName>
</protein>
<evidence type="ECO:0000313" key="1">
    <source>
        <dbReference type="EMBL" id="EXV06770.1"/>
    </source>
</evidence>
<name>A0A0A1V9T1_9HYPO</name>
<reference evidence="1 2" key="1">
    <citation type="submission" date="2014-02" db="EMBL/GenBank/DDBJ databases">
        <title>The genome sequence of the entomopathogenic fungus Metarhizium robertsii ARSEF 2575.</title>
        <authorList>
            <person name="Giuliano Garisto Donzelli B."/>
            <person name="Roe B.A."/>
            <person name="Macmil S.L."/>
            <person name="Krasnoff S.B."/>
            <person name="Gibson D.M."/>
        </authorList>
    </citation>
    <scope>NUCLEOTIDE SEQUENCE [LARGE SCALE GENOMIC DNA]</scope>
    <source>
        <strain evidence="1 2">ARSEF 2575</strain>
    </source>
</reference>
<organism evidence="1 2">
    <name type="scientific">Metarhizium robertsii</name>
    <dbReference type="NCBI Taxonomy" id="568076"/>
    <lineage>
        <taxon>Eukaryota</taxon>
        <taxon>Fungi</taxon>
        <taxon>Dikarya</taxon>
        <taxon>Ascomycota</taxon>
        <taxon>Pezizomycotina</taxon>
        <taxon>Sordariomycetes</taxon>
        <taxon>Hypocreomycetidae</taxon>
        <taxon>Hypocreales</taxon>
        <taxon>Clavicipitaceae</taxon>
        <taxon>Metarhizium</taxon>
    </lineage>
</organism>
<dbReference type="Proteomes" id="UP000030151">
    <property type="component" value="Unassembled WGS sequence"/>
</dbReference>
<comment type="caution">
    <text evidence="1">The sequence shown here is derived from an EMBL/GenBank/DDBJ whole genome shotgun (WGS) entry which is preliminary data.</text>
</comment>